<dbReference type="Proteomes" id="UP000002630">
    <property type="component" value="Linkage Group LG15"/>
</dbReference>
<dbReference type="InterPro" id="IPR043597">
    <property type="entry name" value="TPH_dom"/>
</dbReference>
<evidence type="ECO:0000256" key="10">
    <source>
        <dbReference type="ARBA" id="ARBA00023242"/>
    </source>
</evidence>
<sequence length="457" mass="54443">MERRKERMSQQNQSIAEELQKRRAAKTREEVEIQRICQESEELKALEQRLKVAYVNKERAAQYEENRFLRQVENDKEQAIADKMEHDRQMALKTEADKVAARKKLLEVQRGALHAQMQERESLKREAMMEADRDREMVDVIVKKIEAEERAEQEQYLKSREETRRTVQEAERRRATELANRARQEKEEKENIRKYMEMVAQREAKAEEERLRKKVAADAAFKAVVEQTEKQNNEEDELRMLRDMLWEEELEAKRIQDDEDRKRKAAESKLAMMEANEEQLRQRQERRAAEKEEENRLIQIMLNKFKEDEEREKRGEELRERMKKEHKKNIEQTRGGAAFGVQRRLGGNCCKKSMKYLTIRDQREERAVLYEKEKEFEMKDAQAERERELYRQRVVEEARRRLLEQHGAAVEGYLPKGALKSRDELELVRDLSNKKADGDALGRYLSSPFPGTAGDGR</sequence>
<feature type="region of interest" description="Disordered" evidence="14">
    <location>
        <begin position="152"/>
        <end position="189"/>
    </location>
</feature>
<keyword evidence="7" id="KW-0175">Coiled coil</keyword>
<dbReference type="OrthoDB" id="197839at2759"/>
<comment type="subcellular location">
    <subcellularLocation>
        <location evidence="2">Cytoplasm</location>
        <location evidence="2">Cytoskeleton</location>
        <location evidence="2">Flagellum axoneme</location>
    </subcellularLocation>
    <subcellularLocation>
        <location evidence="1">Nucleus</location>
    </subcellularLocation>
</comment>
<dbReference type="GO" id="GO:0005634">
    <property type="term" value="C:nucleus"/>
    <property type="evidence" value="ECO:0007669"/>
    <property type="project" value="UniProtKB-SubCell"/>
</dbReference>
<dbReference type="InParanoid" id="D7G472"/>
<evidence type="ECO:0000256" key="12">
    <source>
        <dbReference type="ARBA" id="ARBA00023273"/>
    </source>
</evidence>
<keyword evidence="5" id="KW-0963">Cytoplasm</keyword>
<reference evidence="16 17" key="1">
    <citation type="journal article" date="2010" name="Nature">
        <title>The Ectocarpus genome and the independent evolution of multicellularity in brown algae.</title>
        <authorList>
            <person name="Cock J.M."/>
            <person name="Sterck L."/>
            <person name="Rouze P."/>
            <person name="Scornet D."/>
            <person name="Allen A.E."/>
            <person name="Amoutzias G."/>
            <person name="Anthouard V."/>
            <person name="Artiguenave F."/>
            <person name="Aury J.M."/>
            <person name="Badger J.H."/>
            <person name="Beszteri B."/>
            <person name="Billiau K."/>
            <person name="Bonnet E."/>
            <person name="Bothwell J.H."/>
            <person name="Bowler C."/>
            <person name="Boyen C."/>
            <person name="Brownlee C."/>
            <person name="Carrano C.J."/>
            <person name="Charrier B."/>
            <person name="Cho G.Y."/>
            <person name="Coelho S.M."/>
            <person name="Collen J."/>
            <person name="Corre E."/>
            <person name="Da Silva C."/>
            <person name="Delage L."/>
            <person name="Delaroque N."/>
            <person name="Dittami S.M."/>
            <person name="Doulbeau S."/>
            <person name="Elias M."/>
            <person name="Farnham G."/>
            <person name="Gachon C.M."/>
            <person name="Gschloessl B."/>
            <person name="Heesch S."/>
            <person name="Jabbari K."/>
            <person name="Jubin C."/>
            <person name="Kawai H."/>
            <person name="Kimura K."/>
            <person name="Kloareg B."/>
            <person name="Kupper F.C."/>
            <person name="Lang D."/>
            <person name="Le Bail A."/>
            <person name="Leblanc C."/>
            <person name="Lerouge P."/>
            <person name="Lohr M."/>
            <person name="Lopez P.J."/>
            <person name="Martens C."/>
            <person name="Maumus F."/>
            <person name="Michel G."/>
            <person name="Miranda-Saavedra D."/>
            <person name="Morales J."/>
            <person name="Moreau H."/>
            <person name="Motomura T."/>
            <person name="Nagasato C."/>
            <person name="Napoli C.A."/>
            <person name="Nelson D.R."/>
            <person name="Nyvall-Collen P."/>
            <person name="Peters A.F."/>
            <person name="Pommier C."/>
            <person name="Potin P."/>
            <person name="Poulain J."/>
            <person name="Quesneville H."/>
            <person name="Read B."/>
            <person name="Rensing S.A."/>
            <person name="Ritter A."/>
            <person name="Rousvoal S."/>
            <person name="Samanta M."/>
            <person name="Samson G."/>
            <person name="Schroeder D.C."/>
            <person name="Segurens B."/>
            <person name="Strittmatter M."/>
            <person name="Tonon T."/>
            <person name="Tregear J.W."/>
            <person name="Valentin K."/>
            <person name="von Dassow P."/>
            <person name="Yamagishi T."/>
            <person name="Van de Peer Y."/>
            <person name="Wincker P."/>
        </authorList>
    </citation>
    <scope>NUCLEOTIDE SEQUENCE [LARGE SCALE GENOMIC DNA]</scope>
    <source>
        <strain evidence="17">Ec32 / CCAP1310/4</strain>
    </source>
</reference>
<dbReference type="Pfam" id="PF13868">
    <property type="entry name" value="TPH"/>
    <property type="match status" value="1"/>
</dbReference>
<evidence type="ECO:0000256" key="6">
    <source>
        <dbReference type="ARBA" id="ARBA00022846"/>
    </source>
</evidence>
<feature type="compositionally biased region" description="Basic and acidic residues" evidence="14">
    <location>
        <begin position="278"/>
        <end position="293"/>
    </location>
</feature>
<proteinExistence type="inferred from homology"/>
<evidence type="ECO:0000313" key="16">
    <source>
        <dbReference type="EMBL" id="CBJ27087.1"/>
    </source>
</evidence>
<comment type="function">
    <text evidence="13">Microtubule inner protein (MIP) part of the dynein-decorated doublet microtubules (DMTs) in cilia axoneme, which is required for motile cilia beating. May play a role in the control of meiotic division and germ cell differentiation through regulation of pairing and recombination during meiosis. Required for sperm flagella assembly. May play a role in the assembly and function of the outer dynein arm-docking complex (ODA-DC). ODA-DC mediates outer dynein arms (ODA) binding onto the axonemal doublet microtubules.</text>
</comment>
<evidence type="ECO:0000256" key="14">
    <source>
        <dbReference type="SAM" id="MobiDB-lite"/>
    </source>
</evidence>
<evidence type="ECO:0000256" key="9">
    <source>
        <dbReference type="ARBA" id="ARBA00023212"/>
    </source>
</evidence>
<feature type="region of interest" description="Disordered" evidence="14">
    <location>
        <begin position="257"/>
        <end position="293"/>
    </location>
</feature>
<feature type="domain" description="Trichohyalin-plectin-homology" evidence="15">
    <location>
        <begin position="36"/>
        <end position="332"/>
    </location>
</feature>
<keyword evidence="6" id="KW-0282">Flagellum</keyword>
<keyword evidence="10" id="KW-0539">Nucleus</keyword>
<keyword evidence="8" id="KW-0969">Cilium</keyword>
<feature type="compositionally biased region" description="Basic and acidic residues" evidence="14">
    <location>
        <begin position="18"/>
        <end position="27"/>
    </location>
</feature>
<comment type="similarity">
    <text evidence="3">Belongs to the MNS1 family.</text>
</comment>
<evidence type="ECO:0000259" key="15">
    <source>
        <dbReference type="Pfam" id="PF13868"/>
    </source>
</evidence>
<evidence type="ECO:0000256" key="4">
    <source>
        <dbReference type="ARBA" id="ARBA00014813"/>
    </source>
</evidence>
<dbReference type="InterPro" id="IPR026504">
    <property type="entry name" value="MNS1"/>
</dbReference>
<gene>
    <name evidence="16" type="ORF">Esi_0055_0032</name>
</gene>
<dbReference type="PANTHER" id="PTHR19265:SF0">
    <property type="entry name" value="MEIOSIS-SPECIFIC NUCLEAR STRUCTURAL PROTEIN 1"/>
    <property type="match status" value="1"/>
</dbReference>
<dbReference type="AlphaFoldDB" id="D7G472"/>
<dbReference type="OMA" id="QEDAMFR"/>
<accession>D7G472</accession>
<evidence type="ECO:0000256" key="3">
    <source>
        <dbReference type="ARBA" id="ARBA00009158"/>
    </source>
</evidence>
<protein>
    <recommendedName>
        <fullName evidence="4">Meiosis-specific nuclear structural protein 1</fullName>
    </recommendedName>
</protein>
<dbReference type="GO" id="GO:0051321">
    <property type="term" value="P:meiotic cell cycle"/>
    <property type="evidence" value="ECO:0007669"/>
    <property type="project" value="UniProtKB-KW"/>
</dbReference>
<dbReference type="EMBL" id="FN648763">
    <property type="protein sequence ID" value="CBJ27087.1"/>
    <property type="molecule type" value="Genomic_DNA"/>
</dbReference>
<keyword evidence="12" id="KW-0966">Cell projection</keyword>
<dbReference type="EMBL" id="FN649740">
    <property type="protein sequence ID" value="CBJ27087.1"/>
    <property type="molecule type" value="Genomic_DNA"/>
</dbReference>
<feature type="region of interest" description="Disordered" evidence="14">
    <location>
        <begin position="438"/>
        <end position="457"/>
    </location>
</feature>
<feature type="compositionally biased region" description="Basic and acidic residues" evidence="14">
    <location>
        <begin position="257"/>
        <end position="267"/>
    </location>
</feature>
<keyword evidence="11" id="KW-0469">Meiosis</keyword>
<evidence type="ECO:0000256" key="7">
    <source>
        <dbReference type="ARBA" id="ARBA00023054"/>
    </source>
</evidence>
<evidence type="ECO:0000313" key="17">
    <source>
        <dbReference type="Proteomes" id="UP000002630"/>
    </source>
</evidence>
<evidence type="ECO:0000256" key="8">
    <source>
        <dbReference type="ARBA" id="ARBA00023069"/>
    </source>
</evidence>
<dbReference type="PANTHER" id="PTHR19265">
    <property type="entry name" value="MEIOSIS-SPECIFIC NUCLEAR STRUCTURAL PROTEIN 1"/>
    <property type="match status" value="1"/>
</dbReference>
<name>D7G472_ECTSI</name>
<feature type="region of interest" description="Disordered" evidence="14">
    <location>
        <begin position="1"/>
        <end position="27"/>
    </location>
</feature>
<organism evidence="16 17">
    <name type="scientific">Ectocarpus siliculosus</name>
    <name type="common">Brown alga</name>
    <name type="synonym">Conferva siliculosa</name>
    <dbReference type="NCBI Taxonomy" id="2880"/>
    <lineage>
        <taxon>Eukaryota</taxon>
        <taxon>Sar</taxon>
        <taxon>Stramenopiles</taxon>
        <taxon>Ochrophyta</taxon>
        <taxon>PX clade</taxon>
        <taxon>Phaeophyceae</taxon>
        <taxon>Ectocarpales</taxon>
        <taxon>Ectocarpaceae</taxon>
        <taxon>Ectocarpus</taxon>
    </lineage>
</organism>
<evidence type="ECO:0000256" key="1">
    <source>
        <dbReference type="ARBA" id="ARBA00004123"/>
    </source>
</evidence>
<evidence type="ECO:0000256" key="2">
    <source>
        <dbReference type="ARBA" id="ARBA00004611"/>
    </source>
</evidence>
<keyword evidence="9" id="KW-0206">Cytoskeleton</keyword>
<evidence type="ECO:0000256" key="5">
    <source>
        <dbReference type="ARBA" id="ARBA00022490"/>
    </source>
</evidence>
<evidence type="ECO:0000256" key="11">
    <source>
        <dbReference type="ARBA" id="ARBA00023254"/>
    </source>
</evidence>
<keyword evidence="17" id="KW-1185">Reference proteome</keyword>
<evidence type="ECO:0000256" key="13">
    <source>
        <dbReference type="ARBA" id="ARBA00046114"/>
    </source>
</evidence>